<keyword evidence="7 14" id="KW-0472">Membrane</keyword>
<dbReference type="CDD" id="cd19051">
    <property type="entry name" value="LGIC_TM_cation"/>
    <property type="match status" value="1"/>
</dbReference>
<dbReference type="PRINTS" id="PR00254">
    <property type="entry name" value="NICOTINICR"/>
</dbReference>
<keyword evidence="14" id="KW-0732">Signal</keyword>
<dbReference type="InterPro" id="IPR006201">
    <property type="entry name" value="Neur_channel"/>
</dbReference>
<feature type="region of interest" description="Disordered" evidence="15">
    <location>
        <begin position="386"/>
        <end position="406"/>
    </location>
</feature>
<evidence type="ECO:0000256" key="10">
    <source>
        <dbReference type="ARBA" id="ARBA00023180"/>
    </source>
</evidence>
<dbReference type="InterPro" id="IPR018000">
    <property type="entry name" value="Neurotransmitter_ion_chnl_CS"/>
</dbReference>
<dbReference type="NCBIfam" id="TIGR00860">
    <property type="entry name" value="LIC"/>
    <property type="match status" value="1"/>
</dbReference>
<dbReference type="InterPro" id="IPR002394">
    <property type="entry name" value="Nicotinic_acetylcholine_rcpt"/>
</dbReference>
<evidence type="ECO:0000256" key="1">
    <source>
        <dbReference type="ARBA" id="ARBA00022448"/>
    </source>
</evidence>
<feature type="signal peptide" evidence="14">
    <location>
        <begin position="1"/>
        <end position="22"/>
    </location>
</feature>
<evidence type="ECO:0000256" key="14">
    <source>
        <dbReference type="RuleBase" id="RU000687"/>
    </source>
</evidence>
<dbReference type="EMBL" id="CAXITT010001150">
    <property type="protein sequence ID" value="CAL1548034.1"/>
    <property type="molecule type" value="Genomic_DNA"/>
</dbReference>
<dbReference type="Gene3D" id="2.70.170.10">
    <property type="entry name" value="Neurotransmitter-gated ion-channel ligand-binding domain"/>
    <property type="match status" value="1"/>
</dbReference>
<dbReference type="Pfam" id="PF02932">
    <property type="entry name" value="Neur_chan_memb"/>
    <property type="match status" value="1"/>
</dbReference>
<dbReference type="GO" id="GO:0022848">
    <property type="term" value="F:acetylcholine-gated monoatomic cation-selective channel activity"/>
    <property type="evidence" value="ECO:0007669"/>
    <property type="project" value="InterPro"/>
</dbReference>
<dbReference type="InterPro" id="IPR036734">
    <property type="entry name" value="Neur_chan_lig-bd_sf"/>
</dbReference>
<keyword evidence="8" id="KW-1015">Disulfide bond</keyword>
<keyword evidence="3 14" id="KW-0812">Transmembrane</keyword>
<dbReference type="PRINTS" id="PR00252">
    <property type="entry name" value="NRIONCHANNEL"/>
</dbReference>
<evidence type="ECO:0000256" key="7">
    <source>
        <dbReference type="ARBA" id="ARBA00023136"/>
    </source>
</evidence>
<evidence type="ECO:0000313" key="19">
    <source>
        <dbReference type="Proteomes" id="UP001497497"/>
    </source>
</evidence>
<dbReference type="InterPro" id="IPR006202">
    <property type="entry name" value="Neur_chan_lig-bd"/>
</dbReference>
<dbReference type="FunFam" id="1.20.58.390:FF:000043">
    <property type="entry name" value="AcetylCholine Receptor"/>
    <property type="match status" value="1"/>
</dbReference>
<dbReference type="Gene3D" id="1.20.58.390">
    <property type="entry name" value="Neurotransmitter-gated ion-channel transmembrane domain"/>
    <property type="match status" value="1"/>
</dbReference>
<feature type="transmembrane region" description="Helical" evidence="14">
    <location>
        <begin position="302"/>
        <end position="325"/>
    </location>
</feature>
<feature type="transmembrane region" description="Helical" evidence="14">
    <location>
        <begin position="241"/>
        <end position="265"/>
    </location>
</feature>
<accession>A0AAV2IRX3</accession>
<keyword evidence="2" id="KW-1003">Cell membrane</keyword>
<feature type="domain" description="Neurotransmitter-gated ion-channel transmembrane" evidence="17">
    <location>
        <begin position="247"/>
        <end position="437"/>
    </location>
</feature>
<keyword evidence="4 14" id="KW-1133">Transmembrane helix</keyword>
<keyword evidence="5" id="KW-0770">Synapse</keyword>
<comment type="similarity">
    <text evidence="14">Belongs to the ligand-gated ion channel (TC 1.A.9) family.</text>
</comment>
<feature type="transmembrane region" description="Helical" evidence="14">
    <location>
        <begin position="698"/>
        <end position="717"/>
    </location>
</feature>
<reference evidence="18 19" key="1">
    <citation type="submission" date="2024-04" db="EMBL/GenBank/DDBJ databases">
        <authorList>
            <consortium name="Genoscope - CEA"/>
            <person name="William W."/>
        </authorList>
    </citation>
    <scope>NUCLEOTIDE SEQUENCE [LARGE SCALE GENOMIC DNA]</scope>
</reference>
<dbReference type="InterPro" id="IPR038050">
    <property type="entry name" value="Neuro_actylchol_rec"/>
</dbReference>
<dbReference type="PROSITE" id="PS00236">
    <property type="entry name" value="NEUROTR_ION_CHANNEL"/>
    <property type="match status" value="1"/>
</dbReference>
<evidence type="ECO:0000256" key="11">
    <source>
        <dbReference type="ARBA" id="ARBA00023286"/>
    </source>
</evidence>
<protein>
    <submittedName>
        <fullName evidence="18">Uncharacterized protein</fullName>
    </submittedName>
</protein>
<name>A0AAV2IRX3_LYMST</name>
<dbReference type="GO" id="GO:0045211">
    <property type="term" value="C:postsynaptic membrane"/>
    <property type="evidence" value="ECO:0007669"/>
    <property type="project" value="InterPro"/>
</dbReference>
<comment type="subcellular location">
    <subcellularLocation>
        <location evidence="13">Synaptic cell membrane</location>
        <topology evidence="13">Multi-pass membrane protein</topology>
    </subcellularLocation>
</comment>
<feature type="domain" description="Neurotransmitter-gated ion-channel ligand-binding" evidence="16">
    <location>
        <begin position="31"/>
        <end position="240"/>
    </location>
</feature>
<dbReference type="FunFam" id="2.70.170.10:FF:000030">
    <property type="entry name" value="AcetylCholine Receptor"/>
    <property type="match status" value="1"/>
</dbReference>
<keyword evidence="11" id="KW-1071">Ligand-gated ion channel</keyword>
<feature type="chain" id="PRO_5043085221" evidence="14">
    <location>
        <begin position="23"/>
        <end position="742"/>
    </location>
</feature>
<evidence type="ECO:0000313" key="18">
    <source>
        <dbReference type="EMBL" id="CAL1548034.1"/>
    </source>
</evidence>
<dbReference type="CDD" id="cd18997">
    <property type="entry name" value="LGIC_ECD_nAChR"/>
    <property type="match status" value="1"/>
</dbReference>
<keyword evidence="12 14" id="KW-0407">Ion channel</keyword>
<dbReference type="InterPro" id="IPR036719">
    <property type="entry name" value="Neuro-gated_channel_TM_sf"/>
</dbReference>
<evidence type="ECO:0000256" key="8">
    <source>
        <dbReference type="ARBA" id="ARBA00023157"/>
    </source>
</evidence>
<feature type="transmembrane region" description="Helical" evidence="14">
    <location>
        <begin position="272"/>
        <end position="290"/>
    </location>
</feature>
<evidence type="ECO:0000256" key="12">
    <source>
        <dbReference type="ARBA" id="ARBA00023303"/>
    </source>
</evidence>
<evidence type="ECO:0000256" key="2">
    <source>
        <dbReference type="ARBA" id="ARBA00022475"/>
    </source>
</evidence>
<organism evidence="18 19">
    <name type="scientific">Lymnaea stagnalis</name>
    <name type="common">Great pond snail</name>
    <name type="synonym">Helix stagnalis</name>
    <dbReference type="NCBI Taxonomy" id="6523"/>
    <lineage>
        <taxon>Eukaryota</taxon>
        <taxon>Metazoa</taxon>
        <taxon>Spiralia</taxon>
        <taxon>Lophotrochozoa</taxon>
        <taxon>Mollusca</taxon>
        <taxon>Gastropoda</taxon>
        <taxon>Heterobranchia</taxon>
        <taxon>Euthyneura</taxon>
        <taxon>Panpulmonata</taxon>
        <taxon>Hygrophila</taxon>
        <taxon>Lymnaeoidea</taxon>
        <taxon>Lymnaeidae</taxon>
        <taxon>Lymnaea</taxon>
    </lineage>
</organism>
<keyword evidence="6 14" id="KW-0406">Ion transport</keyword>
<keyword evidence="10" id="KW-0325">Glycoprotein</keyword>
<dbReference type="SUPFAM" id="SSF90112">
    <property type="entry name" value="Neurotransmitter-gated ion-channel transmembrane pore"/>
    <property type="match status" value="1"/>
</dbReference>
<dbReference type="Proteomes" id="UP001497497">
    <property type="component" value="Unassembled WGS sequence"/>
</dbReference>
<evidence type="ECO:0000256" key="15">
    <source>
        <dbReference type="SAM" id="MobiDB-lite"/>
    </source>
</evidence>
<dbReference type="Pfam" id="PF02931">
    <property type="entry name" value="Neur_chan_LBD"/>
    <property type="match status" value="1"/>
</dbReference>
<gene>
    <name evidence="18" type="ORF">GSLYS_00021351001</name>
</gene>
<dbReference type="SUPFAM" id="SSF63712">
    <property type="entry name" value="Nicotinic receptor ligand binding domain-like"/>
    <property type="match status" value="1"/>
</dbReference>
<evidence type="ECO:0000259" key="17">
    <source>
        <dbReference type="Pfam" id="PF02932"/>
    </source>
</evidence>
<keyword evidence="19" id="KW-1185">Reference proteome</keyword>
<keyword evidence="9" id="KW-0675">Receptor</keyword>
<sequence length="742" mass="84212">MLWALVVRLLLAVLGLTSVSRGSSPQPVPDEQRLYDQIMGSYLKTVRPVVNSSLPLQVMFSIRLNQIVNLNERQQVLTTNVFIDQSWTDPALSWNPKEYRDVRSLRIPAEQVWKPDTFIYNNADNGSTGFIHGTYIQIRHTGEVKWPVPMRLRSSCVVKITYFPFDYQFCMVRFGSWIYSHKLVDYKVRHDVVSVDLSTYIKNSEWDLLSMKLEKSVANRSRGLGAHPHITAVLYLKRNTFYYLFNIIVPCVMLSLLTLMTFWLSPTSGEKVTLGLSVFLAFSMFMLLIAEEVPASSDAVPLIGIYLCVVMTMTSLSVICAVLVTNLHNRGSKLKPAPRWVASLFIRYLALPFRVSQDVQLLASTIFLSDYCKYFILHDSRTTNQNNNNATCKYSEPDSLSGSSATDNITKLNRVQEQSNSSKACSQRSLKNSLKHNGVNSTPHKYQEVHPVIKNNEVFPKPSSEVEEINDTYRLSTLLQKSSSPGPINTHLQVNSDEDTHLQVNSEEDGVSSQLFNNDQNEQETTLDDRFIYSSGGPALPVISENGLLDSEADFLSSHTPLLFEGDDCCNAHHNKDIRPCHSDETYCECGTDMEDVWVMREDFVPTAKDDTNNSCMCLNGVHEDIEPLQTLLGKPNQHKSFDSCSSNIAKARHRQRYNRHKRKIRSPNQENPKLVLKRARIMIAEWCTIAKVVDRCLFLLSFIATVFAYVFLLIIVPAGYDIKSDNVTFANSINTGQYRWN</sequence>
<keyword evidence="1 14" id="KW-0813">Transport</keyword>
<evidence type="ECO:0000259" key="16">
    <source>
        <dbReference type="Pfam" id="PF02931"/>
    </source>
</evidence>
<evidence type="ECO:0000256" key="13">
    <source>
        <dbReference type="ARBA" id="ARBA00034099"/>
    </source>
</evidence>
<evidence type="ECO:0000256" key="6">
    <source>
        <dbReference type="ARBA" id="ARBA00023065"/>
    </source>
</evidence>
<dbReference type="AlphaFoldDB" id="A0AAV2IRX3"/>
<evidence type="ECO:0000256" key="5">
    <source>
        <dbReference type="ARBA" id="ARBA00023018"/>
    </source>
</evidence>
<dbReference type="PANTHER" id="PTHR18945">
    <property type="entry name" value="NEUROTRANSMITTER GATED ION CHANNEL"/>
    <property type="match status" value="1"/>
</dbReference>
<dbReference type="GO" id="GO:0004888">
    <property type="term" value="F:transmembrane signaling receptor activity"/>
    <property type="evidence" value="ECO:0007669"/>
    <property type="project" value="InterPro"/>
</dbReference>
<evidence type="ECO:0000256" key="3">
    <source>
        <dbReference type="ARBA" id="ARBA00022692"/>
    </source>
</evidence>
<evidence type="ECO:0000256" key="4">
    <source>
        <dbReference type="ARBA" id="ARBA00022989"/>
    </source>
</evidence>
<proteinExistence type="inferred from homology"/>
<comment type="caution">
    <text evidence="18">The sequence shown here is derived from an EMBL/GenBank/DDBJ whole genome shotgun (WGS) entry which is preliminary data.</text>
</comment>
<dbReference type="InterPro" id="IPR006029">
    <property type="entry name" value="Neurotrans-gated_channel_TM"/>
</dbReference>
<evidence type="ECO:0000256" key="9">
    <source>
        <dbReference type="ARBA" id="ARBA00023170"/>
    </source>
</evidence>